<reference evidence="9 10" key="1">
    <citation type="journal article" date="2015" name="Genome Biol. Evol.">
        <title>Phylogenomic analyses indicate that early fungi evolved digesting cell walls of algal ancestors of land plants.</title>
        <authorList>
            <person name="Chang Y."/>
            <person name="Wang S."/>
            <person name="Sekimoto S."/>
            <person name="Aerts A.L."/>
            <person name="Choi C."/>
            <person name="Clum A."/>
            <person name="LaButti K.M."/>
            <person name="Lindquist E.A."/>
            <person name="Yee Ngan C."/>
            <person name="Ohm R.A."/>
            <person name="Salamov A.A."/>
            <person name="Grigoriev I.V."/>
            <person name="Spatafora J.W."/>
            <person name="Berbee M.L."/>
        </authorList>
    </citation>
    <scope>NUCLEOTIDE SEQUENCE [LARGE SCALE GENOMIC DNA]</scope>
    <source>
        <strain evidence="9 10">JEL478</strain>
    </source>
</reference>
<keyword evidence="4" id="KW-0653">Protein transport</keyword>
<keyword evidence="10" id="KW-1185">Reference proteome</keyword>
<dbReference type="OMA" id="ETHITGR"/>
<dbReference type="AlphaFoldDB" id="A0A139AQ04"/>
<dbReference type="Pfam" id="PF15967">
    <property type="entry name" value="Nucleoporin_FG2"/>
    <property type="match status" value="1"/>
</dbReference>
<dbReference type="GO" id="GO:0015031">
    <property type="term" value="P:protein transport"/>
    <property type="evidence" value="ECO:0007669"/>
    <property type="project" value="UniProtKB-KW"/>
</dbReference>
<dbReference type="STRING" id="1344416.A0A139AQ04"/>
<sequence length="362" mass="39278">MSLFSFGASTAATAPPAPSLFGGASAAPAPTSSLFSFATTTAAAQQQPAAPVGFSLSVANPVSQPPLPQTTPIQLTYSNISPRTKFGDLPDDEFKKFLLEVADIIRKDEDTYAEIVASKVGPELNALAEERKELTKKLSSLRTFLESDLRAIDAIKERNAREYRQAEQAGRFVDRLQGDPNRTRVGAGLAVGDFTMEFFVDLVRSFEERIRYYRQSVEDLERNVSAMARSSQLDPRIALEDSLRAQYDSFLHLAGRVAEVHEEVRRAAEEYRQWRVRRMRLDIRGPGGLGPDVPMEHLRAYARQSALVQTQPSSAQTLATAGGLFSSVSGGGFGSAPPTGGGLFSGLGGSTASTTNQKKTKR</sequence>
<dbReference type="GO" id="GO:0008139">
    <property type="term" value="F:nuclear localization sequence binding"/>
    <property type="evidence" value="ECO:0007669"/>
    <property type="project" value="InterPro"/>
</dbReference>
<evidence type="ECO:0000256" key="1">
    <source>
        <dbReference type="ARBA" id="ARBA00004567"/>
    </source>
</evidence>
<dbReference type="InterPro" id="IPR024882">
    <property type="entry name" value="NUP58/p45/49"/>
</dbReference>
<accession>A0A139AQ04</accession>
<evidence type="ECO:0000256" key="3">
    <source>
        <dbReference type="ARBA" id="ARBA00022816"/>
    </source>
</evidence>
<proteinExistence type="predicted"/>
<keyword evidence="2" id="KW-0813">Transport</keyword>
<evidence type="ECO:0000313" key="10">
    <source>
        <dbReference type="Proteomes" id="UP000070544"/>
    </source>
</evidence>
<dbReference type="Proteomes" id="UP000070544">
    <property type="component" value="Unassembled WGS sequence"/>
</dbReference>
<evidence type="ECO:0000256" key="4">
    <source>
        <dbReference type="ARBA" id="ARBA00022927"/>
    </source>
</evidence>
<organism evidence="9 10">
    <name type="scientific">Gonapodya prolifera (strain JEL478)</name>
    <name type="common">Monoblepharis prolifera</name>
    <dbReference type="NCBI Taxonomy" id="1344416"/>
    <lineage>
        <taxon>Eukaryota</taxon>
        <taxon>Fungi</taxon>
        <taxon>Fungi incertae sedis</taxon>
        <taxon>Chytridiomycota</taxon>
        <taxon>Chytridiomycota incertae sedis</taxon>
        <taxon>Monoblepharidomycetes</taxon>
        <taxon>Monoblepharidales</taxon>
        <taxon>Gonapodyaceae</taxon>
        <taxon>Gonapodya</taxon>
    </lineage>
</organism>
<evidence type="ECO:0000256" key="5">
    <source>
        <dbReference type="ARBA" id="ARBA00023010"/>
    </source>
</evidence>
<name>A0A139AQ04_GONPJ</name>
<dbReference type="Gene3D" id="6.10.140.1350">
    <property type="match status" value="1"/>
</dbReference>
<dbReference type="GO" id="GO:0051028">
    <property type="term" value="P:mRNA transport"/>
    <property type="evidence" value="ECO:0007669"/>
    <property type="project" value="UniProtKB-KW"/>
</dbReference>
<dbReference type="EMBL" id="KQ965740">
    <property type="protein sequence ID" value="KXS18829.1"/>
    <property type="molecule type" value="Genomic_DNA"/>
</dbReference>
<comment type="subcellular location">
    <subcellularLocation>
        <location evidence="1">Nucleus</location>
        <location evidence="1">Nuclear pore complex</location>
    </subcellularLocation>
</comment>
<dbReference type="GO" id="GO:0017056">
    <property type="term" value="F:structural constituent of nuclear pore"/>
    <property type="evidence" value="ECO:0007669"/>
    <property type="project" value="InterPro"/>
</dbReference>
<feature type="region of interest" description="Disordered" evidence="8">
    <location>
        <begin position="336"/>
        <end position="362"/>
    </location>
</feature>
<dbReference type="GO" id="GO:0005643">
    <property type="term" value="C:nuclear pore"/>
    <property type="evidence" value="ECO:0007669"/>
    <property type="project" value="UniProtKB-SubCell"/>
</dbReference>
<evidence type="ECO:0000256" key="2">
    <source>
        <dbReference type="ARBA" id="ARBA00022448"/>
    </source>
</evidence>
<dbReference type="PANTHER" id="PTHR13437">
    <property type="entry name" value="NUCLEOPORIN P58/P45 NUCLEOPORIN-LIKE PROTEIN 1"/>
    <property type="match status" value="1"/>
</dbReference>
<evidence type="ECO:0000256" key="8">
    <source>
        <dbReference type="SAM" id="MobiDB-lite"/>
    </source>
</evidence>
<dbReference type="OrthoDB" id="2538017at2759"/>
<keyword evidence="3" id="KW-0509">mRNA transport</keyword>
<protein>
    <submittedName>
        <fullName evidence="9">Uncharacterized protein</fullName>
    </submittedName>
</protein>
<evidence type="ECO:0000256" key="7">
    <source>
        <dbReference type="ARBA" id="ARBA00023242"/>
    </source>
</evidence>
<evidence type="ECO:0000256" key="6">
    <source>
        <dbReference type="ARBA" id="ARBA00023132"/>
    </source>
</evidence>
<keyword evidence="6" id="KW-0906">Nuclear pore complex</keyword>
<keyword evidence="7" id="KW-0539">Nucleus</keyword>
<evidence type="ECO:0000313" key="9">
    <source>
        <dbReference type="EMBL" id="KXS18829.1"/>
    </source>
</evidence>
<feature type="compositionally biased region" description="Gly residues" evidence="8">
    <location>
        <begin position="336"/>
        <end position="349"/>
    </location>
</feature>
<dbReference type="PANTHER" id="PTHR13437:SF2">
    <property type="entry name" value="NUCLEOPORIN P58_P45"/>
    <property type="match status" value="1"/>
</dbReference>
<keyword evidence="5" id="KW-0811">Translocation</keyword>
<gene>
    <name evidence="9" type="ORF">M427DRAFT_29302</name>
</gene>